<dbReference type="Pfam" id="PF17167">
    <property type="entry name" value="Glyco_hydro_94"/>
    <property type="match status" value="1"/>
</dbReference>
<dbReference type="InterPro" id="IPR008928">
    <property type="entry name" value="6-hairpin_glycosidase_sf"/>
</dbReference>
<dbReference type="PANTHER" id="PTHR37469:SF2">
    <property type="entry name" value="CELLOBIONIC ACID PHOSPHORYLASE"/>
    <property type="match status" value="1"/>
</dbReference>
<dbReference type="Gene3D" id="1.50.10.10">
    <property type="match status" value="1"/>
</dbReference>
<evidence type="ECO:0000313" key="7">
    <source>
        <dbReference type="Proteomes" id="UP000234855"/>
    </source>
</evidence>
<dbReference type="AlphaFoldDB" id="A0A2N5ITK0"/>
<dbReference type="SUPFAM" id="SSF74650">
    <property type="entry name" value="Galactose mutarotase-like"/>
    <property type="match status" value="1"/>
</dbReference>
<feature type="domain" description="Glycosyl hydrolase 94 catalytic" evidence="4">
    <location>
        <begin position="326"/>
        <end position="762"/>
    </location>
</feature>
<dbReference type="SUPFAM" id="SSF48208">
    <property type="entry name" value="Six-hairpin glycosidases"/>
    <property type="match status" value="1"/>
</dbReference>
<evidence type="ECO:0000313" key="6">
    <source>
        <dbReference type="EMBL" id="QSY58170.1"/>
    </source>
</evidence>
<name>A0A2N5ITK0_9BIFI</name>
<organism evidence="5 7">
    <name type="scientific">Bifidobacterium imperatoris</name>
    <dbReference type="NCBI Taxonomy" id="2020965"/>
    <lineage>
        <taxon>Bacteria</taxon>
        <taxon>Bacillati</taxon>
        <taxon>Actinomycetota</taxon>
        <taxon>Actinomycetes</taxon>
        <taxon>Bifidobacteriales</taxon>
        <taxon>Bifidobacteriaceae</taxon>
        <taxon>Bifidobacterium</taxon>
    </lineage>
</organism>
<dbReference type="Gene3D" id="2.70.98.40">
    <property type="entry name" value="Glycoside hydrolase, family 65, N-terminal domain"/>
    <property type="match status" value="1"/>
</dbReference>
<dbReference type="InterPro" id="IPR012341">
    <property type="entry name" value="6hp_glycosidase-like_sf"/>
</dbReference>
<evidence type="ECO:0000259" key="3">
    <source>
        <dbReference type="Pfam" id="PF06165"/>
    </source>
</evidence>
<keyword evidence="1" id="KW-0328">Glycosyltransferase</keyword>
<dbReference type="PANTHER" id="PTHR37469">
    <property type="entry name" value="CELLOBIONIC ACID PHOSPHORYLASE-RELATED"/>
    <property type="match status" value="1"/>
</dbReference>
<evidence type="ECO:0000256" key="2">
    <source>
        <dbReference type="ARBA" id="ARBA00022679"/>
    </source>
</evidence>
<feature type="domain" description="Glycosyl hydrolase 94 supersandwich" evidence="3">
    <location>
        <begin position="11"/>
        <end position="287"/>
    </location>
</feature>
<protein>
    <submittedName>
        <fullName evidence="5">Glycosyl transferase</fullName>
    </submittedName>
</protein>
<keyword evidence="2 5" id="KW-0808">Transferase</keyword>
<proteinExistence type="predicted"/>
<gene>
    <name evidence="6" type="ORF">BLI708_02295</name>
    <name evidence="5" type="ORF">Tam1G_0703</name>
</gene>
<evidence type="ECO:0000256" key="1">
    <source>
        <dbReference type="ARBA" id="ARBA00022676"/>
    </source>
</evidence>
<dbReference type="Gene3D" id="2.60.420.10">
    <property type="entry name" value="Maltose phosphorylase, domain 3"/>
    <property type="match status" value="1"/>
</dbReference>
<dbReference type="Gene3D" id="1.20.890.20">
    <property type="entry name" value="mpn423 like domain"/>
    <property type="match status" value="1"/>
</dbReference>
<dbReference type="InterPro" id="IPR037018">
    <property type="entry name" value="GH65_N"/>
</dbReference>
<dbReference type="GO" id="GO:0005975">
    <property type="term" value="P:carbohydrate metabolic process"/>
    <property type="evidence" value="ECO:0007669"/>
    <property type="project" value="InterPro"/>
</dbReference>
<reference evidence="6 8" key="2">
    <citation type="submission" date="2021-03" db="EMBL/GenBank/DDBJ databases">
        <title>Genome sequencing of Bifidobacterium imperatoris JCM 32708.</title>
        <authorList>
            <person name="Kim J."/>
        </authorList>
    </citation>
    <scope>NUCLEOTIDE SEQUENCE [LARGE SCALE GENOMIC DNA]</scope>
    <source>
        <strain evidence="6 8">JCM 32708</strain>
    </source>
</reference>
<evidence type="ECO:0000313" key="5">
    <source>
        <dbReference type="EMBL" id="PLS25293.1"/>
    </source>
</evidence>
<accession>A0A2N5ITK0</accession>
<dbReference type="Pfam" id="PF06165">
    <property type="entry name" value="GH94_b-supersand"/>
    <property type="match status" value="1"/>
</dbReference>
<dbReference type="EMBL" id="CP071591">
    <property type="protein sequence ID" value="QSY58170.1"/>
    <property type="molecule type" value="Genomic_DNA"/>
</dbReference>
<sequence length="834" mass="93094">MRYGHFDDAAREYVIETPATPLPWINYLGNEDFFSLISNTAGGYSFYKDAKLRRITRYRYNGVPADNGARNYYVSIMSGEDADATPIETFSPTFLPTKTPLDSYQCRHGIGYTVFEAAKSGIKTTLTAFVPLHTNAEINRFDVTNTTDSTKTVDVTGAVEWCLWNAVDDSTNFQRNLSTGEVEIEQREDATLLYHKTEFKERRNHYAFWSVNTPVIGFDTDRATFLGQFNGWDTPQVIAEGRARNSYAHGWSPIAANRVRLTLQPGETRSLVFMLGYIEVPTDQKWEDPNDPAKVGIINKQPAHDLYERFATIEQVEAALAELKDYWNQLLSIYTVESGDERLDRMVNIWHQYQCMVTFNMSRSASYWESGTGRGMGFRDSNQDLLGFVHLVPERARERIIDIASTQMEDGSAWHQYQPLTKKGNADIGGGFNDDPLWLIAGTYAYLAETGDASILTEPVPFNNVEGSEAPLLEHLRRSANYTMTHLGPHKLPLIGRADWNDCLNLNCFSATPGESFQTVENNDTGIAESVFIGGMFVLYGGQYADILEHYGPDCGMSSSETSAEVAHVREAIKDMTEAVKTAGWDGEWFVRAYDAYSRPVGSHTDNEGQIFIEPQGMCVMAGIGLDDGKAQAALTSVRDRLTCEWGTAILAPAYSTYRIELGEISTYPRGYKENGGIFCHNNPWISIANAVAGNDDEAFAVYRRNCPAWLEDKSDIRKVEPYVYCQMVAGPEAAVPGEGKNSWLTGTAAWTFVDVSQYLLGIRPTLDGLTIEPHLPAEYTNLNVTRKYQGKTYHIALERTGERTLTVNGQSVDGTLVRAAAQDADDIEVTVTF</sequence>
<reference evidence="5 7" key="1">
    <citation type="submission" date="2017-07" db="EMBL/GenBank/DDBJ databases">
        <title>Bifidobacterium novel species.</title>
        <authorList>
            <person name="Lugli G.A."/>
            <person name="Milani C."/>
            <person name="Duranti S."/>
            <person name="Mangifesta M."/>
        </authorList>
    </citation>
    <scope>NUCLEOTIDE SEQUENCE [LARGE SCALE GENOMIC DNA]</scope>
    <source>
        <strain evidence="5 7">45</strain>
    </source>
</reference>
<evidence type="ECO:0000259" key="4">
    <source>
        <dbReference type="Pfam" id="PF17167"/>
    </source>
</evidence>
<dbReference type="Proteomes" id="UP000663067">
    <property type="component" value="Chromosome"/>
</dbReference>
<dbReference type="InterPro" id="IPR011013">
    <property type="entry name" value="Gal_mutarotase_sf_dom"/>
</dbReference>
<dbReference type="EMBL" id="NMWV01000008">
    <property type="protein sequence ID" value="PLS25293.1"/>
    <property type="molecule type" value="Genomic_DNA"/>
</dbReference>
<dbReference type="RefSeq" id="WP_101625486.1">
    <property type="nucleotide sequence ID" value="NZ_CP071591.1"/>
</dbReference>
<evidence type="ECO:0000313" key="8">
    <source>
        <dbReference type="Proteomes" id="UP000663067"/>
    </source>
</evidence>
<dbReference type="GO" id="GO:0016757">
    <property type="term" value="F:glycosyltransferase activity"/>
    <property type="evidence" value="ECO:0007669"/>
    <property type="project" value="UniProtKB-KW"/>
</dbReference>
<dbReference type="GO" id="GO:0030246">
    <property type="term" value="F:carbohydrate binding"/>
    <property type="evidence" value="ECO:0007669"/>
    <property type="project" value="InterPro"/>
</dbReference>
<dbReference type="SMART" id="SM01068">
    <property type="entry name" value="CBM_X"/>
    <property type="match status" value="1"/>
</dbReference>
<keyword evidence="8" id="KW-1185">Reference proteome</keyword>
<dbReference type="InterPro" id="IPR052047">
    <property type="entry name" value="GH94_Enzymes"/>
</dbReference>
<dbReference type="Proteomes" id="UP000234855">
    <property type="component" value="Unassembled WGS sequence"/>
</dbReference>
<dbReference type="InterPro" id="IPR033432">
    <property type="entry name" value="GH94_catalytic"/>
</dbReference>
<dbReference type="InterPro" id="IPR010383">
    <property type="entry name" value="Glyco_hydrolase_94_b-supersand"/>
</dbReference>